<organism evidence="3 4">
    <name type="scientific">Lichtheimia ornata</name>
    <dbReference type="NCBI Taxonomy" id="688661"/>
    <lineage>
        <taxon>Eukaryota</taxon>
        <taxon>Fungi</taxon>
        <taxon>Fungi incertae sedis</taxon>
        <taxon>Mucoromycota</taxon>
        <taxon>Mucoromycotina</taxon>
        <taxon>Mucoromycetes</taxon>
        <taxon>Mucorales</taxon>
        <taxon>Lichtheimiaceae</taxon>
        <taxon>Lichtheimia</taxon>
    </lineage>
</organism>
<feature type="compositionally biased region" description="Low complexity" evidence="1">
    <location>
        <begin position="34"/>
        <end position="65"/>
    </location>
</feature>
<gene>
    <name evidence="3" type="ORF">O0I10_010945</name>
</gene>
<protein>
    <recommendedName>
        <fullName evidence="5">Transmembrane protein</fullName>
    </recommendedName>
</protein>
<name>A0AAD7UV83_9FUNG</name>
<comment type="caution">
    <text evidence="3">The sequence shown here is derived from an EMBL/GenBank/DDBJ whole genome shotgun (WGS) entry which is preliminary data.</text>
</comment>
<keyword evidence="4" id="KW-1185">Reference proteome</keyword>
<evidence type="ECO:0000256" key="2">
    <source>
        <dbReference type="SAM" id="Phobius"/>
    </source>
</evidence>
<evidence type="ECO:0000313" key="4">
    <source>
        <dbReference type="Proteomes" id="UP001234581"/>
    </source>
</evidence>
<feature type="region of interest" description="Disordered" evidence="1">
    <location>
        <begin position="1"/>
        <end position="75"/>
    </location>
</feature>
<feature type="compositionally biased region" description="Basic and acidic residues" evidence="1">
    <location>
        <begin position="1"/>
        <end position="12"/>
    </location>
</feature>
<dbReference type="EMBL" id="JARTCD010000079">
    <property type="protein sequence ID" value="KAJ8653399.1"/>
    <property type="molecule type" value="Genomic_DNA"/>
</dbReference>
<evidence type="ECO:0000256" key="1">
    <source>
        <dbReference type="SAM" id="MobiDB-lite"/>
    </source>
</evidence>
<accession>A0AAD7UV83</accession>
<evidence type="ECO:0000313" key="3">
    <source>
        <dbReference type="EMBL" id="KAJ8653399.1"/>
    </source>
</evidence>
<feature type="transmembrane region" description="Helical" evidence="2">
    <location>
        <begin position="81"/>
        <end position="105"/>
    </location>
</feature>
<evidence type="ECO:0008006" key="5">
    <source>
        <dbReference type="Google" id="ProtNLM"/>
    </source>
</evidence>
<keyword evidence="2" id="KW-0472">Membrane</keyword>
<dbReference type="AlphaFoldDB" id="A0AAD7UV83"/>
<sequence length="257" mass="28435">MDSGVDHDEQFKQKQQQIIMMDGTPPFSKTTHISDSGSFEDTTTTTTSMPSPSSSSFQPYPSPVSQDDGGSTTTNDNRSTAWIVAFEVVFSVFVFGVVAGCYIFGMRRRRRQRQLQREYDQQYAAAQQACSESMIERAYNRHEQLPPTIRLYTNDSSAASSMLQLPPYFPPDSTLRLPEHAVARLSQAMLMAHMGRHYISPPQQPLYTQSSTTATSSASSITATPPPKYSSVVLTRPPPSYCSSSTPTTRTSSRSSI</sequence>
<feature type="region of interest" description="Disordered" evidence="1">
    <location>
        <begin position="201"/>
        <end position="257"/>
    </location>
</feature>
<feature type="compositionally biased region" description="Low complexity" evidence="1">
    <location>
        <begin position="208"/>
        <end position="223"/>
    </location>
</feature>
<dbReference type="RefSeq" id="XP_058338313.1">
    <property type="nucleotide sequence ID" value="XM_058490918.1"/>
</dbReference>
<dbReference type="GeneID" id="83218347"/>
<proteinExistence type="predicted"/>
<keyword evidence="2" id="KW-0812">Transmembrane</keyword>
<keyword evidence="2" id="KW-1133">Transmembrane helix</keyword>
<reference evidence="3 4" key="1">
    <citation type="submission" date="2023-03" db="EMBL/GenBank/DDBJ databases">
        <title>Genome sequence of Lichtheimia ornata CBS 291.66.</title>
        <authorList>
            <person name="Mohabir J.T."/>
            <person name="Shea T.P."/>
            <person name="Kurbessoian T."/>
            <person name="Berby B."/>
            <person name="Fontaine J."/>
            <person name="Livny J."/>
            <person name="Gnirke A."/>
            <person name="Stajich J.E."/>
            <person name="Cuomo C.A."/>
        </authorList>
    </citation>
    <scope>NUCLEOTIDE SEQUENCE [LARGE SCALE GENOMIC DNA]</scope>
    <source>
        <strain evidence="3">CBS 291.66</strain>
    </source>
</reference>
<feature type="compositionally biased region" description="Low complexity" evidence="1">
    <location>
        <begin position="241"/>
        <end position="257"/>
    </location>
</feature>
<dbReference type="Proteomes" id="UP001234581">
    <property type="component" value="Unassembled WGS sequence"/>
</dbReference>